<keyword evidence="1" id="KW-0732">Signal</keyword>
<sequence length="89" mass="9756">MKPFFLSTVFAFLIALAMSNALGTTNAPIPTPTSSISVSRISRKYRPSATMSKERGSLMAACPQSARPRAAPRTFVCRESLLHRQVRSQ</sequence>
<dbReference type="EMBL" id="ML996689">
    <property type="protein sequence ID" value="KAF2403449.1"/>
    <property type="molecule type" value="Genomic_DNA"/>
</dbReference>
<dbReference type="AlphaFoldDB" id="A0A6G1I5V5"/>
<feature type="chain" id="PRO_5026019170" description="Secreted protein" evidence="1">
    <location>
        <begin position="22"/>
        <end position="89"/>
    </location>
</feature>
<keyword evidence="3" id="KW-1185">Reference proteome</keyword>
<accession>A0A6G1I5V5</accession>
<organism evidence="2 3">
    <name type="scientific">Trichodelitschia bisporula</name>
    <dbReference type="NCBI Taxonomy" id="703511"/>
    <lineage>
        <taxon>Eukaryota</taxon>
        <taxon>Fungi</taxon>
        <taxon>Dikarya</taxon>
        <taxon>Ascomycota</taxon>
        <taxon>Pezizomycotina</taxon>
        <taxon>Dothideomycetes</taxon>
        <taxon>Dothideomycetes incertae sedis</taxon>
        <taxon>Phaeotrichales</taxon>
        <taxon>Phaeotrichaceae</taxon>
        <taxon>Trichodelitschia</taxon>
    </lineage>
</organism>
<evidence type="ECO:0000313" key="2">
    <source>
        <dbReference type="EMBL" id="KAF2403449.1"/>
    </source>
</evidence>
<evidence type="ECO:0008006" key="4">
    <source>
        <dbReference type="Google" id="ProtNLM"/>
    </source>
</evidence>
<name>A0A6G1I5V5_9PEZI</name>
<evidence type="ECO:0000313" key="3">
    <source>
        <dbReference type="Proteomes" id="UP000799640"/>
    </source>
</evidence>
<evidence type="ECO:0000256" key="1">
    <source>
        <dbReference type="SAM" id="SignalP"/>
    </source>
</evidence>
<protein>
    <recommendedName>
        <fullName evidence="4">Secreted protein</fullName>
    </recommendedName>
</protein>
<reference evidence="2" key="1">
    <citation type="journal article" date="2020" name="Stud. Mycol.">
        <title>101 Dothideomycetes genomes: a test case for predicting lifestyles and emergence of pathogens.</title>
        <authorList>
            <person name="Haridas S."/>
            <person name="Albert R."/>
            <person name="Binder M."/>
            <person name="Bloem J."/>
            <person name="Labutti K."/>
            <person name="Salamov A."/>
            <person name="Andreopoulos B."/>
            <person name="Baker S."/>
            <person name="Barry K."/>
            <person name="Bills G."/>
            <person name="Bluhm B."/>
            <person name="Cannon C."/>
            <person name="Castanera R."/>
            <person name="Culley D."/>
            <person name="Daum C."/>
            <person name="Ezra D."/>
            <person name="Gonzalez J."/>
            <person name="Henrissat B."/>
            <person name="Kuo A."/>
            <person name="Liang C."/>
            <person name="Lipzen A."/>
            <person name="Lutzoni F."/>
            <person name="Magnuson J."/>
            <person name="Mondo S."/>
            <person name="Nolan M."/>
            <person name="Ohm R."/>
            <person name="Pangilinan J."/>
            <person name="Park H.-J."/>
            <person name="Ramirez L."/>
            <person name="Alfaro M."/>
            <person name="Sun H."/>
            <person name="Tritt A."/>
            <person name="Yoshinaga Y."/>
            <person name="Zwiers L.-H."/>
            <person name="Turgeon B."/>
            <person name="Goodwin S."/>
            <person name="Spatafora J."/>
            <person name="Crous P."/>
            <person name="Grigoriev I."/>
        </authorList>
    </citation>
    <scope>NUCLEOTIDE SEQUENCE</scope>
    <source>
        <strain evidence="2">CBS 262.69</strain>
    </source>
</reference>
<proteinExistence type="predicted"/>
<feature type="signal peptide" evidence="1">
    <location>
        <begin position="1"/>
        <end position="21"/>
    </location>
</feature>
<dbReference type="Proteomes" id="UP000799640">
    <property type="component" value="Unassembled WGS sequence"/>
</dbReference>
<gene>
    <name evidence="2" type="ORF">EJ06DRAFT_278349</name>
</gene>